<feature type="transmembrane region" description="Helical" evidence="6">
    <location>
        <begin position="72"/>
        <end position="90"/>
    </location>
</feature>
<keyword evidence="3 6" id="KW-0812">Transmembrane</keyword>
<dbReference type="PANTHER" id="PTHR33545:SF5">
    <property type="entry name" value="UPF0750 MEMBRANE PROTEIN YITT"/>
    <property type="match status" value="1"/>
</dbReference>
<protein>
    <recommendedName>
        <fullName evidence="9">Transporter</fullName>
    </recommendedName>
</protein>
<evidence type="ECO:0008006" key="9">
    <source>
        <dbReference type="Google" id="ProtNLM"/>
    </source>
</evidence>
<dbReference type="EMBL" id="JAFREL020000001">
    <property type="protein sequence ID" value="MEO1769820.1"/>
    <property type="molecule type" value="Genomic_DNA"/>
</dbReference>
<feature type="transmembrane region" description="Helical" evidence="6">
    <location>
        <begin position="96"/>
        <end position="117"/>
    </location>
</feature>
<dbReference type="Proteomes" id="UP000664357">
    <property type="component" value="Unassembled WGS sequence"/>
</dbReference>
<dbReference type="PANTHER" id="PTHR33545">
    <property type="entry name" value="UPF0750 MEMBRANE PROTEIN YITT-RELATED"/>
    <property type="match status" value="1"/>
</dbReference>
<reference evidence="7 8" key="1">
    <citation type="submission" date="2024-02" db="EMBL/GenBank/DDBJ databases">
        <title>The Genome Sequence of Enterococcus sp. DIV0159.</title>
        <authorList>
            <person name="Earl A."/>
            <person name="Manson A."/>
            <person name="Gilmore M."/>
            <person name="Sanders J."/>
            <person name="Shea T."/>
            <person name="Howe W."/>
            <person name="Livny J."/>
            <person name="Cuomo C."/>
            <person name="Neafsey D."/>
            <person name="Birren B."/>
        </authorList>
    </citation>
    <scope>NUCLEOTIDE SEQUENCE [LARGE SCALE GENOMIC DNA]</scope>
    <source>
        <strain evidence="7 8">665A</strain>
    </source>
</reference>
<evidence type="ECO:0000256" key="1">
    <source>
        <dbReference type="ARBA" id="ARBA00004651"/>
    </source>
</evidence>
<keyword evidence="4 6" id="KW-1133">Transmembrane helix</keyword>
<evidence type="ECO:0000256" key="4">
    <source>
        <dbReference type="ARBA" id="ARBA00022989"/>
    </source>
</evidence>
<accession>A0ABV0EPD5</accession>
<gene>
    <name evidence="7" type="ORF">JZO67_001771</name>
</gene>
<organism evidence="7 8">
    <name type="scientific">Candidatus Enterococcus ferrettii</name>
    <dbReference type="NCBI Taxonomy" id="2815324"/>
    <lineage>
        <taxon>Bacteria</taxon>
        <taxon>Bacillati</taxon>
        <taxon>Bacillota</taxon>
        <taxon>Bacilli</taxon>
        <taxon>Lactobacillales</taxon>
        <taxon>Enterococcaceae</taxon>
        <taxon>Enterococcus</taxon>
    </lineage>
</organism>
<evidence type="ECO:0000256" key="3">
    <source>
        <dbReference type="ARBA" id="ARBA00022692"/>
    </source>
</evidence>
<proteinExistence type="predicted"/>
<feature type="transmembrane region" description="Helical" evidence="6">
    <location>
        <begin position="45"/>
        <end position="65"/>
    </location>
</feature>
<evidence type="ECO:0000313" key="8">
    <source>
        <dbReference type="Proteomes" id="UP000664357"/>
    </source>
</evidence>
<evidence type="ECO:0000256" key="2">
    <source>
        <dbReference type="ARBA" id="ARBA00022475"/>
    </source>
</evidence>
<dbReference type="InterPro" id="IPR003740">
    <property type="entry name" value="YitT"/>
</dbReference>
<comment type="subcellular location">
    <subcellularLocation>
        <location evidence="1">Cell membrane</location>
        <topology evidence="1">Multi-pass membrane protein</topology>
    </subcellularLocation>
</comment>
<dbReference type="InterPro" id="IPR051461">
    <property type="entry name" value="UPF0750_membrane"/>
</dbReference>
<comment type="caution">
    <text evidence="7">The sequence shown here is derived from an EMBL/GenBank/DDBJ whole genome shotgun (WGS) entry which is preliminary data.</text>
</comment>
<feature type="transmembrane region" description="Helical" evidence="6">
    <location>
        <begin position="163"/>
        <end position="180"/>
    </location>
</feature>
<name>A0ABV0EPD5_9ENTE</name>
<keyword evidence="2" id="KW-1003">Cell membrane</keyword>
<feature type="transmembrane region" description="Helical" evidence="6">
    <location>
        <begin position="137"/>
        <end position="157"/>
    </location>
</feature>
<sequence length="198" mass="21470">MKVVKILGGLLLVSFSLNFFLLPHSIASAGVGAIGHLLEVQFAIHSMKTVWLINILMLLLSYWLLDRSVFSKVLIGSLLFPLFLMIVPITPLFSSYAGSLIFGSGLFSLGVFTLYTAGSSNGGVTIPPLILEKHFRIPAPTGLLLTNLLIIILNFSILDPLNGLSAATSILIMSYSMKFYQAIGNRLIFARTPAGIEK</sequence>
<evidence type="ECO:0000256" key="6">
    <source>
        <dbReference type="SAM" id="Phobius"/>
    </source>
</evidence>
<evidence type="ECO:0000313" key="7">
    <source>
        <dbReference type="EMBL" id="MEO1769820.1"/>
    </source>
</evidence>
<evidence type="ECO:0000256" key="5">
    <source>
        <dbReference type="ARBA" id="ARBA00023136"/>
    </source>
</evidence>
<keyword evidence="8" id="KW-1185">Reference proteome</keyword>
<dbReference type="Pfam" id="PF02588">
    <property type="entry name" value="YitT_membrane"/>
    <property type="match status" value="1"/>
</dbReference>
<keyword evidence="5 6" id="KW-0472">Membrane</keyword>
<dbReference type="RefSeq" id="WP_207702117.1">
    <property type="nucleotide sequence ID" value="NZ_JAFREL020000001.1"/>
</dbReference>